<accession>A0ABW3L1L7</accession>
<dbReference type="InterPro" id="IPR036390">
    <property type="entry name" value="WH_DNA-bd_sf"/>
</dbReference>
<dbReference type="PROSITE" id="PS50987">
    <property type="entry name" value="HTH_ARSR_2"/>
    <property type="match status" value="1"/>
</dbReference>
<evidence type="ECO:0000256" key="2">
    <source>
        <dbReference type="ARBA" id="ARBA00023125"/>
    </source>
</evidence>
<protein>
    <submittedName>
        <fullName evidence="5">ArsR/SmtB family transcription factor</fullName>
    </submittedName>
</protein>
<dbReference type="InterPro" id="IPR036388">
    <property type="entry name" value="WH-like_DNA-bd_sf"/>
</dbReference>
<keyword evidence="1" id="KW-0805">Transcription regulation</keyword>
<dbReference type="Gene3D" id="1.10.10.10">
    <property type="entry name" value="Winged helix-like DNA-binding domain superfamily/Winged helix DNA-binding domain"/>
    <property type="match status" value="1"/>
</dbReference>
<organism evidence="5 6">
    <name type="scientific">Thalassobacillus hwangdonensis</name>
    <dbReference type="NCBI Taxonomy" id="546108"/>
    <lineage>
        <taxon>Bacteria</taxon>
        <taxon>Bacillati</taxon>
        <taxon>Bacillota</taxon>
        <taxon>Bacilli</taxon>
        <taxon>Bacillales</taxon>
        <taxon>Bacillaceae</taxon>
        <taxon>Thalassobacillus</taxon>
    </lineage>
</organism>
<name>A0ABW3L1L7_9BACI</name>
<dbReference type="PRINTS" id="PR00778">
    <property type="entry name" value="HTHARSR"/>
</dbReference>
<feature type="domain" description="HTH arsR-type" evidence="4">
    <location>
        <begin position="259"/>
        <end position="347"/>
    </location>
</feature>
<dbReference type="SMART" id="SM00418">
    <property type="entry name" value="HTH_ARSR"/>
    <property type="match status" value="1"/>
</dbReference>
<evidence type="ECO:0000256" key="1">
    <source>
        <dbReference type="ARBA" id="ARBA00023015"/>
    </source>
</evidence>
<gene>
    <name evidence="5" type="ORF">ACFQ2J_11805</name>
</gene>
<keyword evidence="3" id="KW-0804">Transcription</keyword>
<evidence type="ECO:0000256" key="3">
    <source>
        <dbReference type="ARBA" id="ARBA00023163"/>
    </source>
</evidence>
<dbReference type="InterPro" id="IPR011991">
    <property type="entry name" value="ArsR-like_HTH"/>
</dbReference>
<dbReference type="Pfam" id="PF01022">
    <property type="entry name" value="HTH_5"/>
    <property type="match status" value="1"/>
</dbReference>
<dbReference type="RefSeq" id="WP_386060452.1">
    <property type="nucleotide sequence ID" value="NZ_JBHTKL010000005.1"/>
</dbReference>
<dbReference type="PANTHER" id="PTHR33154">
    <property type="entry name" value="TRANSCRIPTIONAL REGULATOR, ARSR FAMILY"/>
    <property type="match status" value="1"/>
</dbReference>
<reference evidence="6" key="1">
    <citation type="journal article" date="2019" name="Int. J. Syst. Evol. Microbiol.">
        <title>The Global Catalogue of Microorganisms (GCM) 10K type strain sequencing project: providing services to taxonomists for standard genome sequencing and annotation.</title>
        <authorList>
            <consortium name="The Broad Institute Genomics Platform"/>
            <consortium name="The Broad Institute Genome Sequencing Center for Infectious Disease"/>
            <person name="Wu L."/>
            <person name="Ma J."/>
        </authorList>
    </citation>
    <scope>NUCLEOTIDE SEQUENCE [LARGE SCALE GENOMIC DNA]</scope>
    <source>
        <strain evidence="6">CCUG 56607</strain>
    </source>
</reference>
<comment type="caution">
    <text evidence="5">The sequence shown here is derived from an EMBL/GenBank/DDBJ whole genome shotgun (WGS) entry which is preliminary data.</text>
</comment>
<dbReference type="SUPFAM" id="SSF46785">
    <property type="entry name" value="Winged helix' DNA-binding domain"/>
    <property type="match status" value="1"/>
</dbReference>
<dbReference type="Proteomes" id="UP001596990">
    <property type="component" value="Unassembled WGS sequence"/>
</dbReference>
<keyword evidence="2" id="KW-0238">DNA-binding</keyword>
<dbReference type="EMBL" id="JBHTKL010000005">
    <property type="protein sequence ID" value="MFD1019860.1"/>
    <property type="molecule type" value="Genomic_DNA"/>
</dbReference>
<evidence type="ECO:0000313" key="5">
    <source>
        <dbReference type="EMBL" id="MFD1019860.1"/>
    </source>
</evidence>
<dbReference type="CDD" id="cd00090">
    <property type="entry name" value="HTH_ARSR"/>
    <property type="match status" value="1"/>
</dbReference>
<keyword evidence="6" id="KW-1185">Reference proteome</keyword>
<proteinExistence type="predicted"/>
<dbReference type="InterPro" id="IPR051081">
    <property type="entry name" value="HTH_MetalResp_TranReg"/>
</dbReference>
<evidence type="ECO:0000313" key="6">
    <source>
        <dbReference type="Proteomes" id="UP001596990"/>
    </source>
</evidence>
<sequence length="347" mass="39846">MGIFTATSRKRETYKVEIAQSLLWECALGIAAVTNGRLLDTMETSKAEWGKLRNRLSDQLNDQLDLVQQNNTWKTLLQLLHQGDFHRLEDFIEYIDRMDGRSLKFVAIPFLGDDLQDKRRKASEGHNEAIEHLKEVTRDNPFFPNYIEYIANEDTGELKQHLTEVMEKWYKEVVEPQADKLEGILERDATAKVKNKTAMHPESFVEWATGGISYLPEPRVEKVLLIPHVTYRPWNVEADIEGSKVFYYPVSNESIHPGDAYTPSASLVQKHKALGDEVRLRIIKLLAEQDQSLQDLHGQLDAGKSTVHHHLKILRSCRLVEVDKGVYTLKRQALESLAGELKDYIGW</sequence>
<evidence type="ECO:0000259" key="4">
    <source>
        <dbReference type="PROSITE" id="PS50987"/>
    </source>
</evidence>
<dbReference type="PANTHER" id="PTHR33154:SF18">
    <property type="entry name" value="ARSENICAL RESISTANCE OPERON REPRESSOR"/>
    <property type="match status" value="1"/>
</dbReference>
<dbReference type="InterPro" id="IPR001845">
    <property type="entry name" value="HTH_ArsR_DNA-bd_dom"/>
</dbReference>